<dbReference type="AlphaFoldDB" id="A0A0P8ABF5"/>
<evidence type="ECO:0000313" key="13">
    <source>
        <dbReference type="Proteomes" id="UP000050497"/>
    </source>
</evidence>
<evidence type="ECO:0000313" key="11">
    <source>
        <dbReference type="EMBL" id="KPQ12599.1"/>
    </source>
</evidence>
<keyword evidence="7 9" id="KW-0560">Oxidoreductase</keyword>
<dbReference type="InterPro" id="IPR014105">
    <property type="entry name" value="Carotenoid/retinoid_OxRdtase"/>
</dbReference>
<evidence type="ECO:0000256" key="8">
    <source>
        <dbReference type="ARBA" id="ARBA00031986"/>
    </source>
</evidence>
<evidence type="ECO:0000313" key="12">
    <source>
        <dbReference type="EMBL" id="SCC82726.1"/>
    </source>
</evidence>
<dbReference type="PANTHER" id="PTHR43734:SF3">
    <property type="entry name" value="B-CAROTENE KETOLASE"/>
    <property type="match status" value="1"/>
</dbReference>
<dbReference type="Pfam" id="PF01593">
    <property type="entry name" value="Amino_oxidase"/>
    <property type="match status" value="1"/>
</dbReference>
<dbReference type="Gene3D" id="3.50.50.60">
    <property type="entry name" value="FAD/NAD(P)-binding domain"/>
    <property type="match status" value="2"/>
</dbReference>
<evidence type="ECO:0000259" key="10">
    <source>
        <dbReference type="Pfam" id="PF01593"/>
    </source>
</evidence>
<dbReference type="GO" id="GO:0016117">
    <property type="term" value="P:carotenoid biosynthetic process"/>
    <property type="evidence" value="ECO:0007669"/>
    <property type="project" value="UniProtKB-KW"/>
</dbReference>
<dbReference type="EMBL" id="FMBM01000003">
    <property type="protein sequence ID" value="SCC82726.1"/>
    <property type="molecule type" value="Genomic_DNA"/>
</dbReference>
<evidence type="ECO:0000256" key="4">
    <source>
        <dbReference type="ARBA" id="ARBA00022630"/>
    </source>
</evidence>
<dbReference type="NCBIfam" id="TIGR02734">
    <property type="entry name" value="crtI_fam"/>
    <property type="match status" value="1"/>
</dbReference>
<dbReference type="InterPro" id="IPR008150">
    <property type="entry name" value="Phytoene_DH_bac_CS"/>
</dbReference>
<dbReference type="STRING" id="1653334.GA0071312_3736"/>
<comment type="cofactor">
    <cofactor evidence="1">
        <name>FAD</name>
        <dbReference type="ChEBI" id="CHEBI:57692"/>
    </cofactor>
</comment>
<sequence>MRHETRFSTAHAIVAGAGFGGISAALRLRALGYSVHLIDRCPRLGGRAQVFEKDGFRHDAGPTVLTAPGLFEELFGLFGKDIGDYVTLVQPDPWYRFWYPDGETFDYGPTEARTEAEIARLSPDDVEGYRRMGAWSKRIYDVGFTKLASAPFHSPAFMARQIPELIRLRGYESVWQMVSRHLKDDRIRRAFSIQPLLVGGNPFDTTAIYGMINYLEREHGVWFAMGGTGALIDALHRLMIEQGIAISLGTTVERISLNGNQATGVDLDDGRHLPADIVVSNMDPMHVYRKMLPTHVQSKVARLRQKTARLSMGLYVLYFGARKTWPDVAHHTVWFGERYRELLADIFHHKHLAEDFSLYVHRPTATDPSFAPQGCDSFYVLCPVPNLSGGQDWAIEGPRLRDRIVAALDATMLPGLAETITAEFAMTPEDFRDDYLSVDGAGFSLSPDFTQSAFFRFHNRGEGVKGLYFVGAGTHPGAGLPGVISSAKVLDQLLPKVELDA</sequence>
<gene>
    <name evidence="11" type="primary">crtI</name>
    <name evidence="12" type="ORF">GA0071312_3736</name>
    <name evidence="11" type="ORF">HLUCCO17_00460</name>
</gene>
<dbReference type="PANTHER" id="PTHR43734">
    <property type="entry name" value="PHYTOENE DESATURASE"/>
    <property type="match status" value="1"/>
</dbReference>
<keyword evidence="5 9" id="KW-0125">Carotenoid biosynthesis</keyword>
<dbReference type="Proteomes" id="UP000050497">
    <property type="component" value="Unassembled WGS sequence"/>
</dbReference>
<keyword evidence="4" id="KW-0285">Flavoprotein</keyword>
<evidence type="ECO:0000256" key="1">
    <source>
        <dbReference type="ARBA" id="ARBA00001974"/>
    </source>
</evidence>
<comment type="similarity">
    <text evidence="3 9">Belongs to the carotenoid/retinoid oxidoreductase family.</text>
</comment>
<keyword evidence="6" id="KW-0274">FAD</keyword>
<dbReference type="SUPFAM" id="SSF51905">
    <property type="entry name" value="FAD/NAD(P)-binding domain"/>
    <property type="match status" value="1"/>
</dbReference>
<dbReference type="PATRIC" id="fig|1653334.4.peg.1851"/>
<dbReference type="OrthoDB" id="9774675at2"/>
<name>A0A0P8ABF5_9HYPH</name>
<evidence type="ECO:0000256" key="6">
    <source>
        <dbReference type="ARBA" id="ARBA00022827"/>
    </source>
</evidence>
<dbReference type="RefSeq" id="WP_074446506.1">
    <property type="nucleotide sequence ID" value="NZ_FMBM01000003.1"/>
</dbReference>
<evidence type="ECO:0000256" key="2">
    <source>
        <dbReference type="ARBA" id="ARBA00004829"/>
    </source>
</evidence>
<dbReference type="InterPro" id="IPR002937">
    <property type="entry name" value="Amino_oxidase"/>
</dbReference>
<proteinExistence type="inferred from homology"/>
<dbReference type="InterPro" id="IPR036188">
    <property type="entry name" value="FAD/NAD-bd_sf"/>
</dbReference>
<reference evidence="11 13" key="1">
    <citation type="submission" date="2015-09" db="EMBL/GenBank/DDBJ databases">
        <title>Identification and resolution of microdiversity through metagenomic sequencing of parallel consortia.</title>
        <authorList>
            <person name="Nelson W.C."/>
            <person name="Romine M.F."/>
            <person name="Lindemann S.R."/>
        </authorList>
    </citation>
    <scope>NUCLEOTIDE SEQUENCE [LARGE SCALE GENOMIC DNA]</scope>
    <source>
        <strain evidence="11">HL-109</strain>
    </source>
</reference>
<organism evidence="11 13">
    <name type="scientific">Saliniramus fredricksonii</name>
    <dbReference type="NCBI Taxonomy" id="1653334"/>
    <lineage>
        <taxon>Bacteria</taxon>
        <taxon>Pseudomonadati</taxon>
        <taxon>Pseudomonadota</taxon>
        <taxon>Alphaproteobacteria</taxon>
        <taxon>Hyphomicrobiales</taxon>
        <taxon>Salinarimonadaceae</taxon>
        <taxon>Saliniramus</taxon>
    </lineage>
</organism>
<dbReference type="GO" id="GO:0016627">
    <property type="term" value="F:oxidoreductase activity, acting on the CH-CH group of donors"/>
    <property type="evidence" value="ECO:0007669"/>
    <property type="project" value="UniProtKB-ARBA"/>
</dbReference>
<protein>
    <recommendedName>
        <fullName evidence="8">Phytoene dehydrogenase</fullName>
    </recommendedName>
</protein>
<evidence type="ECO:0000313" key="14">
    <source>
        <dbReference type="Proteomes" id="UP000182800"/>
    </source>
</evidence>
<dbReference type="EMBL" id="LJSX01000001">
    <property type="protein sequence ID" value="KPQ12599.1"/>
    <property type="molecule type" value="Genomic_DNA"/>
</dbReference>
<comment type="caution">
    <text evidence="11">The sequence shown here is derived from an EMBL/GenBank/DDBJ whole genome shotgun (WGS) entry which is preliminary data.</text>
</comment>
<reference evidence="12 14" key="2">
    <citation type="submission" date="2016-08" db="EMBL/GenBank/DDBJ databases">
        <authorList>
            <person name="Varghese N."/>
            <person name="Submissions Spin"/>
        </authorList>
    </citation>
    <scope>NUCLEOTIDE SEQUENCE [LARGE SCALE GENOMIC DNA]</scope>
    <source>
        <strain evidence="12 14">HL-109</strain>
    </source>
</reference>
<feature type="domain" description="Amine oxidase" evidence="10">
    <location>
        <begin position="20"/>
        <end position="488"/>
    </location>
</feature>
<evidence type="ECO:0000256" key="9">
    <source>
        <dbReference type="RuleBase" id="RU362075"/>
    </source>
</evidence>
<accession>A0A0P8ABF5</accession>
<evidence type="ECO:0000256" key="7">
    <source>
        <dbReference type="ARBA" id="ARBA00023002"/>
    </source>
</evidence>
<comment type="pathway">
    <text evidence="2 9">Carotenoid biosynthesis.</text>
</comment>
<evidence type="ECO:0000256" key="5">
    <source>
        <dbReference type="ARBA" id="ARBA00022746"/>
    </source>
</evidence>
<keyword evidence="14" id="KW-1185">Reference proteome</keyword>
<dbReference type="Proteomes" id="UP000182800">
    <property type="component" value="Unassembled WGS sequence"/>
</dbReference>
<dbReference type="PROSITE" id="PS00982">
    <property type="entry name" value="PHYTOENE_DH"/>
    <property type="match status" value="1"/>
</dbReference>
<evidence type="ECO:0000256" key="3">
    <source>
        <dbReference type="ARBA" id="ARBA00006046"/>
    </source>
</evidence>